<dbReference type="KEGG" id="proo:MJB10_09225"/>
<evidence type="ECO:0000256" key="1">
    <source>
        <dbReference type="ARBA" id="ARBA00022475"/>
    </source>
</evidence>
<sequence>MQKRNQLIYVLGTLFLLGGMALFYQYIIDPSQTNTGAHPTKNNPAPLSSSADHDLFGKYDKPIDMTVYAGINDVMKFAPNESIDDNFHTRIQMKYLNIHYINKWVADGSKINERLNLAIANNDLPDVIQVDISQLNRLIRNGQIQDLTGIWEDYASEALKQNMGYQDNAAFLPATKDKKIYGIPLPYDAGNHTAMMYIRKDWLSKLGLNPPTTYEELRAVAKAFVEQDPDGNSKNDTFAFSMDQGSAEGGIGGFTFEALAAAFHAYPRSWIRESNGSAAYGGIQPEMKEALAAVQDFYLMGAIEPEFPIHDLPKSMQRVINGKVGIVFGPFYYPLWPLKDTLQNDPKADWLVLPIPGKGGEKVVPRSVISTNNWVVVRKGYEHPEALVKSMNLYFAMQEGIGEVGQLWREANSGTYKDMSIHLYAKPYAFDSPNRNMQTGKQILETIDHNDESYLKTQAAKDNYFQNIKPGGLSGWGFRKVFYDAERVLAQYDKVQYSMFFGAPTPTMIVKGNALAKLEYEMYNEIIMGAPLSKFDDFTALWRTYGGDDITTEVNAWARANTSLRGGTP</sequence>
<dbReference type="EMBL" id="CP130319">
    <property type="protein sequence ID" value="WNR46256.1"/>
    <property type="molecule type" value="Genomic_DNA"/>
</dbReference>
<keyword evidence="6" id="KW-1133">Transmembrane helix</keyword>
<dbReference type="Proteomes" id="UP001304650">
    <property type="component" value="Chromosome"/>
</dbReference>
<protein>
    <submittedName>
        <fullName evidence="7">Extracellular solute-binding protein</fullName>
    </submittedName>
</protein>
<accession>A0AA96LTJ6</accession>
<feature type="transmembrane region" description="Helical" evidence="6">
    <location>
        <begin position="7"/>
        <end position="27"/>
    </location>
</feature>
<keyword evidence="3 6" id="KW-0472">Membrane</keyword>
<evidence type="ECO:0000256" key="3">
    <source>
        <dbReference type="ARBA" id="ARBA00023136"/>
    </source>
</evidence>
<organism evidence="7 8">
    <name type="scientific">Paenibacillus roseopurpureus</name>
    <dbReference type="NCBI Taxonomy" id="2918901"/>
    <lineage>
        <taxon>Bacteria</taxon>
        <taxon>Bacillati</taxon>
        <taxon>Bacillota</taxon>
        <taxon>Bacilli</taxon>
        <taxon>Bacillales</taxon>
        <taxon>Paenibacillaceae</taxon>
        <taxon>Paenibacillus</taxon>
    </lineage>
</organism>
<dbReference type="SUPFAM" id="SSF53850">
    <property type="entry name" value="Periplasmic binding protein-like II"/>
    <property type="match status" value="1"/>
</dbReference>
<keyword evidence="1" id="KW-1003">Cell membrane</keyword>
<keyword evidence="4" id="KW-0564">Palmitate</keyword>
<dbReference type="Gene3D" id="3.40.190.10">
    <property type="entry name" value="Periplasmic binding protein-like II"/>
    <property type="match status" value="2"/>
</dbReference>
<evidence type="ECO:0000256" key="4">
    <source>
        <dbReference type="ARBA" id="ARBA00023139"/>
    </source>
</evidence>
<evidence type="ECO:0000313" key="7">
    <source>
        <dbReference type="EMBL" id="WNR46256.1"/>
    </source>
</evidence>
<dbReference type="RefSeq" id="WP_314803820.1">
    <property type="nucleotide sequence ID" value="NZ_CP130319.1"/>
</dbReference>
<gene>
    <name evidence="7" type="ORF">MJB10_09225</name>
</gene>
<evidence type="ECO:0000256" key="6">
    <source>
        <dbReference type="SAM" id="Phobius"/>
    </source>
</evidence>
<dbReference type="PANTHER" id="PTHR43649:SF33">
    <property type="entry name" value="POLYGALACTURONAN_RHAMNOGALACTURONAN-BINDING PROTEIN YTCQ"/>
    <property type="match status" value="1"/>
</dbReference>
<proteinExistence type="predicted"/>
<reference evidence="7" key="1">
    <citation type="submission" date="2022-02" db="EMBL/GenBank/DDBJ databases">
        <title>Paenibacillus sp. MBLB1832 Whole Genome Shotgun Sequencing.</title>
        <authorList>
            <person name="Hwang C.Y."/>
            <person name="Cho E.-S."/>
            <person name="Seo M.-J."/>
        </authorList>
    </citation>
    <scope>NUCLEOTIDE SEQUENCE</scope>
    <source>
        <strain evidence="7">MBLB1832</strain>
    </source>
</reference>
<keyword evidence="5" id="KW-0449">Lipoprotein</keyword>
<evidence type="ECO:0000256" key="5">
    <source>
        <dbReference type="ARBA" id="ARBA00023288"/>
    </source>
</evidence>
<keyword evidence="2" id="KW-0732">Signal</keyword>
<name>A0AA96LTJ6_9BACL</name>
<keyword evidence="6" id="KW-0812">Transmembrane</keyword>
<dbReference type="Pfam" id="PF01547">
    <property type="entry name" value="SBP_bac_1"/>
    <property type="match status" value="1"/>
</dbReference>
<dbReference type="PANTHER" id="PTHR43649">
    <property type="entry name" value="ARABINOSE-BINDING PROTEIN-RELATED"/>
    <property type="match status" value="1"/>
</dbReference>
<evidence type="ECO:0000313" key="8">
    <source>
        <dbReference type="Proteomes" id="UP001304650"/>
    </source>
</evidence>
<dbReference type="InterPro" id="IPR006059">
    <property type="entry name" value="SBP"/>
</dbReference>
<dbReference type="AlphaFoldDB" id="A0AA96LTJ6"/>
<evidence type="ECO:0000256" key="2">
    <source>
        <dbReference type="ARBA" id="ARBA00022729"/>
    </source>
</evidence>
<dbReference type="InterPro" id="IPR050490">
    <property type="entry name" value="Bact_solute-bd_prot1"/>
</dbReference>
<keyword evidence="8" id="KW-1185">Reference proteome</keyword>